<dbReference type="OrthoDB" id="666637at2759"/>
<evidence type="ECO:0000256" key="1">
    <source>
        <dbReference type="SAM" id="MobiDB-lite"/>
    </source>
</evidence>
<protein>
    <submittedName>
        <fullName evidence="3">Transposable element protein, putative, MuDR</fullName>
    </submittedName>
</protein>
<evidence type="ECO:0000313" key="3">
    <source>
        <dbReference type="EMBL" id="RLN13078.1"/>
    </source>
</evidence>
<dbReference type="AlphaFoldDB" id="A0A3L6S3U8"/>
<feature type="region of interest" description="Disordered" evidence="1">
    <location>
        <begin position="401"/>
        <end position="460"/>
    </location>
</feature>
<evidence type="ECO:0000313" key="4">
    <source>
        <dbReference type="Proteomes" id="UP000275267"/>
    </source>
</evidence>
<dbReference type="PANTHER" id="PTHR46033:SF78">
    <property type="entry name" value="OS06G0232700 PROTEIN"/>
    <property type="match status" value="1"/>
</dbReference>
<accession>A0A3L6S3U8</accession>
<feature type="domain" description="Aminotransferase-like plant mobile" evidence="2">
    <location>
        <begin position="29"/>
        <end position="317"/>
    </location>
</feature>
<keyword evidence="4" id="KW-1185">Reference proteome</keyword>
<name>A0A3L6S3U8_PANMI</name>
<dbReference type="EMBL" id="PQIB02000006">
    <property type="protein sequence ID" value="RLN13078.1"/>
    <property type="molecule type" value="Genomic_DNA"/>
</dbReference>
<dbReference type="STRING" id="4540.A0A3L6S3U8"/>
<dbReference type="GO" id="GO:0010073">
    <property type="term" value="P:meristem maintenance"/>
    <property type="evidence" value="ECO:0007669"/>
    <property type="project" value="InterPro"/>
</dbReference>
<organism evidence="3 4">
    <name type="scientific">Panicum miliaceum</name>
    <name type="common">Proso millet</name>
    <name type="synonym">Broomcorn millet</name>
    <dbReference type="NCBI Taxonomy" id="4540"/>
    <lineage>
        <taxon>Eukaryota</taxon>
        <taxon>Viridiplantae</taxon>
        <taxon>Streptophyta</taxon>
        <taxon>Embryophyta</taxon>
        <taxon>Tracheophyta</taxon>
        <taxon>Spermatophyta</taxon>
        <taxon>Magnoliopsida</taxon>
        <taxon>Liliopsida</taxon>
        <taxon>Poales</taxon>
        <taxon>Poaceae</taxon>
        <taxon>PACMAD clade</taxon>
        <taxon>Panicoideae</taxon>
        <taxon>Panicodae</taxon>
        <taxon>Paniceae</taxon>
        <taxon>Panicinae</taxon>
        <taxon>Panicum</taxon>
        <taxon>Panicum sect. Panicum</taxon>
    </lineage>
</organism>
<reference evidence="4" key="1">
    <citation type="journal article" date="2019" name="Nat. Commun.">
        <title>The genome of broomcorn millet.</title>
        <authorList>
            <person name="Zou C."/>
            <person name="Miki D."/>
            <person name="Li D."/>
            <person name="Tang Q."/>
            <person name="Xiao L."/>
            <person name="Rajput S."/>
            <person name="Deng P."/>
            <person name="Jia W."/>
            <person name="Huang R."/>
            <person name="Zhang M."/>
            <person name="Sun Y."/>
            <person name="Hu J."/>
            <person name="Fu X."/>
            <person name="Schnable P.S."/>
            <person name="Li F."/>
            <person name="Zhang H."/>
            <person name="Feng B."/>
            <person name="Zhu X."/>
            <person name="Liu R."/>
            <person name="Schnable J.C."/>
            <person name="Zhu J.-K."/>
            <person name="Zhang H."/>
        </authorList>
    </citation>
    <scope>NUCLEOTIDE SEQUENCE [LARGE SCALE GENOMIC DNA]</scope>
</reference>
<dbReference type="InterPro" id="IPR044824">
    <property type="entry name" value="MAIN-like"/>
</dbReference>
<dbReference type="InterPro" id="IPR019557">
    <property type="entry name" value="AminoTfrase-like_pln_mobile"/>
</dbReference>
<comment type="caution">
    <text evidence="3">The sequence shown here is derived from an EMBL/GenBank/DDBJ whole genome shotgun (WGS) entry which is preliminary data.</text>
</comment>
<dbReference type="PANTHER" id="PTHR46033">
    <property type="entry name" value="PROTEIN MAIN-LIKE 2"/>
    <property type="match status" value="1"/>
</dbReference>
<dbReference type="Pfam" id="PF10536">
    <property type="entry name" value="PMD"/>
    <property type="match status" value="1"/>
</dbReference>
<sequence length="561" mass="63560">MGVQRNDRAFPYRPFSLNHGPTKRWLLQFSADYMRADADDVTVARHLEAYLLWLFGWIMFCSSQGDSCLKQLIPLARAIVDAPLDDVPQFSWGSTVLAATYRGLCTGVMKVSAEEPIFVGCPLLLQLWSYERFPVGRPEMSFEPYAEVSPDHDDIDRPTMGSLWCLRRPSWVGMQTRKSYPNFVGQFDALVDADVRWTPYTAADVEARAPSGLSSLCQRDQRYWMTRKPILYDIHVEEYHVNRVMRQFGLYQQTRVPIMHSVATHVHKWTCQGQPPGSLWADKVRPFVESWAEALDDVVFEDRPHSDETFADYLRWYLPRMHTRVVHVPPQPRMVAAPVSETYPLVRDQNFAIAYDVIRAIESEAMTSMGHYHDMTPAQHQSTLQRIVDLCGRFRRAVTCRGDDTHLPPRAPGLVPAAGPSSRSPRPPPLSGAPQQTPSALTAPPTYMPRPAQLFSGAADPSLFSPMDPYGAGSSSRGRSIRNYEYHQVGGTDDDSEDDDSELARTEWVNSFFAEGQSQDEVGPSQMGKPHRRLRTRLRGSRHRFLCRGVGPLVTPFHPSH</sequence>
<proteinExistence type="predicted"/>
<gene>
    <name evidence="3" type="ORF">C2845_PM09G09300</name>
</gene>
<evidence type="ECO:0000259" key="2">
    <source>
        <dbReference type="Pfam" id="PF10536"/>
    </source>
</evidence>
<dbReference type="Proteomes" id="UP000275267">
    <property type="component" value="Unassembled WGS sequence"/>
</dbReference>